<proteinExistence type="predicted"/>
<organism evidence="1 2">
    <name type="scientific">Brassica cretica</name>
    <name type="common">Mustard</name>
    <dbReference type="NCBI Taxonomy" id="69181"/>
    <lineage>
        <taxon>Eukaryota</taxon>
        <taxon>Viridiplantae</taxon>
        <taxon>Streptophyta</taxon>
        <taxon>Embryophyta</taxon>
        <taxon>Tracheophyta</taxon>
        <taxon>Spermatophyta</taxon>
        <taxon>Magnoliopsida</taxon>
        <taxon>eudicotyledons</taxon>
        <taxon>Gunneridae</taxon>
        <taxon>Pentapetalae</taxon>
        <taxon>rosids</taxon>
        <taxon>malvids</taxon>
        <taxon>Brassicales</taxon>
        <taxon>Brassicaceae</taxon>
        <taxon>Brassiceae</taxon>
        <taxon>Brassica</taxon>
    </lineage>
</organism>
<keyword evidence="2" id="KW-1185">Reference proteome</keyword>
<accession>A0ABQ7DS52</accession>
<dbReference type="EMBL" id="QGKV02000649">
    <property type="protein sequence ID" value="KAF3579896.1"/>
    <property type="molecule type" value="Genomic_DNA"/>
</dbReference>
<reference evidence="1 2" key="1">
    <citation type="journal article" date="2020" name="BMC Genomics">
        <title>Intraspecific diversification of the crop wild relative Brassica cretica Lam. using demographic model selection.</title>
        <authorList>
            <person name="Kioukis A."/>
            <person name="Michalopoulou V.A."/>
            <person name="Briers L."/>
            <person name="Pirintsos S."/>
            <person name="Studholme D.J."/>
            <person name="Pavlidis P."/>
            <person name="Sarris P.F."/>
        </authorList>
    </citation>
    <scope>NUCLEOTIDE SEQUENCE [LARGE SCALE GENOMIC DNA]</scope>
    <source>
        <strain evidence="2">cv. PFS-1207/04</strain>
    </source>
</reference>
<evidence type="ECO:0008006" key="3">
    <source>
        <dbReference type="Google" id="ProtNLM"/>
    </source>
</evidence>
<sequence length="145" mass="16024">MHGLMSYRRFGRARSLRSDRAGRTLRGDRPGRTLGRYVATERNGCSIATNFSFSSSDVLNVNFVVTDFDPNNTSASPLHGTGLGLPLSTIFIAFLERQGCDRIIFKTPVRLSKTSNYACPLHRTGLDLPLSIDFIATLEKLGNDQ</sequence>
<protein>
    <recommendedName>
        <fullName evidence="3">Histidine kinase/HSP90-like ATPase domain-containing protein</fullName>
    </recommendedName>
</protein>
<name>A0ABQ7DS52_BRACR</name>
<evidence type="ECO:0000313" key="2">
    <source>
        <dbReference type="Proteomes" id="UP000266723"/>
    </source>
</evidence>
<dbReference type="Proteomes" id="UP000266723">
    <property type="component" value="Unassembled WGS sequence"/>
</dbReference>
<evidence type="ECO:0000313" key="1">
    <source>
        <dbReference type="EMBL" id="KAF3579896.1"/>
    </source>
</evidence>
<comment type="caution">
    <text evidence="1">The sequence shown here is derived from an EMBL/GenBank/DDBJ whole genome shotgun (WGS) entry which is preliminary data.</text>
</comment>
<gene>
    <name evidence="1" type="ORF">DY000_02030091</name>
</gene>